<gene>
    <name evidence="3" type="ORF">NBRC116187_03040</name>
</gene>
<dbReference type="RefSeq" id="WP_353385857.1">
    <property type="nucleotide sequence ID" value="NZ_BAABWD010000001.1"/>
</dbReference>
<dbReference type="PANTHER" id="PTHR47894:SF1">
    <property type="entry name" value="HTH-TYPE TRANSCRIPTIONAL REGULATOR VQSM"/>
    <property type="match status" value="1"/>
</dbReference>
<name>A0ABP9ZKE7_9GAMM</name>
<dbReference type="InterPro" id="IPR032687">
    <property type="entry name" value="AraC-type_N"/>
</dbReference>
<dbReference type="PROSITE" id="PS01124">
    <property type="entry name" value="HTH_ARAC_FAMILY_2"/>
    <property type="match status" value="1"/>
</dbReference>
<evidence type="ECO:0000313" key="3">
    <source>
        <dbReference type="EMBL" id="GAA6129944.1"/>
    </source>
</evidence>
<dbReference type="InterPro" id="IPR018060">
    <property type="entry name" value="HTH_AraC"/>
</dbReference>
<comment type="caution">
    <text evidence="3">The sequence shown here is derived from an EMBL/GenBank/DDBJ whole genome shotgun (WGS) entry which is preliminary data.</text>
</comment>
<feature type="domain" description="HTH araC/xylS-type" evidence="2">
    <location>
        <begin position="243"/>
        <end position="340"/>
    </location>
</feature>
<dbReference type="Pfam" id="PF12833">
    <property type="entry name" value="HTH_18"/>
    <property type="match status" value="1"/>
</dbReference>
<evidence type="ECO:0000313" key="4">
    <source>
        <dbReference type="Proteomes" id="UP001486808"/>
    </source>
</evidence>
<dbReference type="Proteomes" id="UP001486808">
    <property type="component" value="Unassembled WGS sequence"/>
</dbReference>
<keyword evidence="4" id="KW-1185">Reference proteome</keyword>
<dbReference type="SMART" id="SM00342">
    <property type="entry name" value="HTH_ARAC"/>
    <property type="match status" value="1"/>
</dbReference>
<dbReference type="Gene3D" id="1.10.10.60">
    <property type="entry name" value="Homeodomain-like"/>
    <property type="match status" value="1"/>
</dbReference>
<proteinExistence type="predicted"/>
<dbReference type="PANTHER" id="PTHR47894">
    <property type="entry name" value="HTH-TYPE TRANSCRIPTIONAL REGULATOR GADX"/>
    <property type="match status" value="1"/>
</dbReference>
<evidence type="ECO:0000256" key="1">
    <source>
        <dbReference type="ARBA" id="ARBA00023125"/>
    </source>
</evidence>
<protein>
    <submittedName>
        <fullName evidence="3">AraC family transcriptional regulator</fullName>
    </submittedName>
</protein>
<dbReference type="Pfam" id="PF12625">
    <property type="entry name" value="Arabinose_bd"/>
    <property type="match status" value="1"/>
</dbReference>
<dbReference type="EMBL" id="BAABWD010000001">
    <property type="protein sequence ID" value="GAA6129944.1"/>
    <property type="molecule type" value="Genomic_DNA"/>
</dbReference>
<evidence type="ECO:0000259" key="2">
    <source>
        <dbReference type="PROSITE" id="PS01124"/>
    </source>
</evidence>
<sequence>MSTAVWLDSDARFIAARGQPACLIDLALSRGIDSHRLLKGTGLFYEDLLEHDPLITARQFHRLIDNARQLLAADDSAFLFGQQLLPGHYGATSNLLLQADTVLQALQQLQRFKALLSPLCAPVIRIDEQSLYLYWLDSFDSGKNRQFMVDASMTAVTALCRQVCGHALPWQYHLMQAEPVYVEQYWVHLGEHLHFNSPTSFMRLPREHLITRAGQASAVLGRIAEQQSLQQLSALTAPQSLTDGLFDYLCEHISGLAGLEQVAADFAMSAATFKRRLQREGTHFQAQLDRARTLIATDLYLRRGFSNEAVASYLHFNDRTNFRRFLKRLTGRSPNDLRQFLGH</sequence>
<keyword evidence="1" id="KW-0238">DNA-binding</keyword>
<reference evidence="3 4" key="1">
    <citation type="submission" date="2024-04" db="EMBL/GenBank/DDBJ databases">
        <title>Draft genome sequence of Halopseudomonas sabulinigri NBRC 116187.</title>
        <authorList>
            <person name="Miyakawa T."/>
            <person name="Kusuya Y."/>
            <person name="Miura T."/>
        </authorList>
    </citation>
    <scope>NUCLEOTIDE SEQUENCE [LARGE SCALE GENOMIC DNA]</scope>
    <source>
        <strain evidence="3 4">4NH20-0042</strain>
    </source>
</reference>
<accession>A0ABP9ZKE7</accession>
<organism evidence="3 4">
    <name type="scientific">Halopseudomonas sabulinigri</name>
    <dbReference type="NCBI Taxonomy" id="472181"/>
    <lineage>
        <taxon>Bacteria</taxon>
        <taxon>Pseudomonadati</taxon>
        <taxon>Pseudomonadota</taxon>
        <taxon>Gammaproteobacteria</taxon>
        <taxon>Pseudomonadales</taxon>
        <taxon>Pseudomonadaceae</taxon>
        <taxon>Halopseudomonas</taxon>
    </lineage>
</organism>